<dbReference type="AlphaFoldDB" id="A0AAU8J987"/>
<dbReference type="InterPro" id="IPR006121">
    <property type="entry name" value="HMA_dom"/>
</dbReference>
<evidence type="ECO:0000313" key="2">
    <source>
        <dbReference type="EMBL" id="XCM35705.1"/>
    </source>
</evidence>
<dbReference type="Gene3D" id="3.30.70.100">
    <property type="match status" value="1"/>
</dbReference>
<dbReference type="CDD" id="cd00371">
    <property type="entry name" value="HMA"/>
    <property type="match status" value="1"/>
</dbReference>
<dbReference type="Pfam" id="PF00403">
    <property type="entry name" value="HMA"/>
    <property type="match status" value="1"/>
</dbReference>
<dbReference type="RefSeq" id="WP_054468064.1">
    <property type="nucleotide sequence ID" value="NZ_CP159837.1"/>
</dbReference>
<dbReference type="InterPro" id="IPR036163">
    <property type="entry name" value="HMA_dom_sf"/>
</dbReference>
<evidence type="ECO:0000259" key="1">
    <source>
        <dbReference type="PROSITE" id="PS50846"/>
    </source>
</evidence>
<reference evidence="2" key="1">
    <citation type="submission" date="2024-07" db="EMBL/GenBank/DDBJ databases">
        <authorList>
            <person name="Kim Y.J."/>
            <person name="Jeong J.Y."/>
        </authorList>
    </citation>
    <scope>NUCLEOTIDE SEQUENCE</scope>
    <source>
        <strain evidence="2">GIHE-MW2</strain>
    </source>
</reference>
<feature type="domain" description="HMA" evidence="1">
    <location>
        <begin position="1"/>
        <end position="64"/>
    </location>
</feature>
<protein>
    <submittedName>
        <fullName evidence="2">Heavy-metal-associated domain-containing protein</fullName>
    </submittedName>
</protein>
<dbReference type="EMBL" id="CP159837">
    <property type="protein sequence ID" value="XCM35705.1"/>
    <property type="molecule type" value="Genomic_DNA"/>
</dbReference>
<proteinExistence type="predicted"/>
<dbReference type="GO" id="GO:0046872">
    <property type="term" value="F:metal ion binding"/>
    <property type="evidence" value="ECO:0007669"/>
    <property type="project" value="InterPro"/>
</dbReference>
<sequence length="64" mass="6727">MTLEMKVTSMVCEVCAKTVTNTIKNVDAGSEVTIDLSTKVVQVETQASETAIKEAIAAAGHTVE</sequence>
<gene>
    <name evidence="2" type="ORF">ABWT76_004403</name>
</gene>
<dbReference type="PROSITE" id="PS50846">
    <property type="entry name" value="HMA_2"/>
    <property type="match status" value="1"/>
</dbReference>
<organism evidence="2">
    <name type="scientific">Planktothricoides raciborskii GIHE-MW2</name>
    <dbReference type="NCBI Taxonomy" id="2792601"/>
    <lineage>
        <taxon>Bacteria</taxon>
        <taxon>Bacillati</taxon>
        <taxon>Cyanobacteriota</taxon>
        <taxon>Cyanophyceae</taxon>
        <taxon>Oscillatoriophycideae</taxon>
        <taxon>Oscillatoriales</taxon>
        <taxon>Oscillatoriaceae</taxon>
        <taxon>Planktothricoides</taxon>
    </lineage>
</organism>
<name>A0AAU8J987_9CYAN</name>
<accession>A0AAU8J987</accession>
<dbReference type="SUPFAM" id="SSF55008">
    <property type="entry name" value="HMA, heavy metal-associated domain"/>
    <property type="match status" value="1"/>
</dbReference>